<evidence type="ECO:0000313" key="1">
    <source>
        <dbReference type="EMBL" id="KAK9234895.1"/>
    </source>
</evidence>
<reference evidence="2" key="1">
    <citation type="journal article" date="2024" name="Front. Bioeng. Biotechnol.">
        <title>Genome-scale model development and genomic sequencing of the oleaginous clade Lipomyces.</title>
        <authorList>
            <person name="Czajka J.J."/>
            <person name="Han Y."/>
            <person name="Kim J."/>
            <person name="Mondo S.J."/>
            <person name="Hofstad B.A."/>
            <person name="Robles A."/>
            <person name="Haridas S."/>
            <person name="Riley R."/>
            <person name="LaButti K."/>
            <person name="Pangilinan J."/>
            <person name="Andreopoulos W."/>
            <person name="Lipzen A."/>
            <person name="Yan J."/>
            <person name="Wang M."/>
            <person name="Ng V."/>
            <person name="Grigoriev I.V."/>
            <person name="Spatafora J.W."/>
            <person name="Magnuson J.K."/>
            <person name="Baker S.E."/>
            <person name="Pomraning K.R."/>
        </authorList>
    </citation>
    <scope>NUCLEOTIDE SEQUENCE [LARGE SCALE GENOMIC DNA]</scope>
    <source>
        <strain evidence="2">CBS 7786</strain>
    </source>
</reference>
<keyword evidence="1" id="KW-0328">Glycosyltransferase</keyword>
<keyword evidence="1" id="KW-0808">Transferase</keyword>
<sequence>MNFCARFCLLPVVLWLWHPILTHNSLGLCAYLATVFVYVPVAVIYLGWRLVKHWGKRQNDETTWEVDIFKIADVDVKGVENHWRVPRHLSSLALQGLLFGLGSMFVVWTLTVGIASPFSDGKAVLGASPVLQEALTNSQKYYIAANLRNNEAILDHWGRELIQAIKILGSENVYVSIVENDSEDRTPDKLRELSLQFISLSIAHTIETLTGVRPGTHAGPWNNISERVTYLTKIRNMALEPLSNINTGFSRIIYLNDVLFHHSDMLRLIADSYTPFYTNRLSPGRLPTMVCGLDIQRATLYDRWVLKDKCGRPISGMYPYFESASDQSIVRRSGVLEVGVCWNGMVVMQADPFLNSSLRHTAQDWREEQLRFPELPDYCVVSECTLLPLNLLNSTIGNAPLALMDTSVVLSYTWHWYFYYAQLLRWPVVRLWRSIWEDFWWQIWWQAGFRNLYAWKGVDSGHRLAECKISDWPSCPGSIRRGQYTFSVD</sequence>
<comment type="caution">
    <text evidence="1">The sequence shown here is derived from an EMBL/GenBank/DDBJ whole genome shotgun (WGS) entry which is preliminary data.</text>
</comment>
<accession>A0ACC3STH9</accession>
<protein>
    <submittedName>
        <fullName evidence="1">Cryptococcal mannosyltransferase 1-domain-containing protein</fullName>
    </submittedName>
</protein>
<proteinExistence type="predicted"/>
<organism evidence="1 2">
    <name type="scientific">Lipomyces kononenkoae</name>
    <name type="common">Yeast</name>
    <dbReference type="NCBI Taxonomy" id="34357"/>
    <lineage>
        <taxon>Eukaryota</taxon>
        <taxon>Fungi</taxon>
        <taxon>Dikarya</taxon>
        <taxon>Ascomycota</taxon>
        <taxon>Saccharomycotina</taxon>
        <taxon>Lipomycetes</taxon>
        <taxon>Lipomycetales</taxon>
        <taxon>Lipomycetaceae</taxon>
        <taxon>Lipomyces</taxon>
    </lineage>
</organism>
<gene>
    <name evidence="1" type="ORF">V1525DRAFT_421844</name>
</gene>
<dbReference type="Proteomes" id="UP001433508">
    <property type="component" value="Unassembled WGS sequence"/>
</dbReference>
<name>A0ACC3STH9_LIPKO</name>
<keyword evidence="2" id="KW-1185">Reference proteome</keyword>
<evidence type="ECO:0000313" key="2">
    <source>
        <dbReference type="Proteomes" id="UP001433508"/>
    </source>
</evidence>
<dbReference type="EMBL" id="MU971443">
    <property type="protein sequence ID" value="KAK9234895.1"/>
    <property type="molecule type" value="Genomic_DNA"/>
</dbReference>